<dbReference type="RefSeq" id="WP_407825903.1">
    <property type="nucleotide sequence ID" value="NZ_JBJLSN010000093.1"/>
</dbReference>
<protein>
    <submittedName>
        <fullName evidence="1">Uncharacterized protein</fullName>
    </submittedName>
</protein>
<evidence type="ECO:0000313" key="1">
    <source>
        <dbReference type="EMBL" id="MFL7905707.1"/>
    </source>
</evidence>
<reference evidence="1 2" key="1">
    <citation type="submission" date="2024-11" db="EMBL/GenBank/DDBJ databases">
        <title>Draft genome sequences of two bacteria associated to sugarcane roots in Colombia.</title>
        <authorList>
            <person name="Pardo-Diaz S."/>
            <person name="Masmela-Mendoza J."/>
            <person name="Delgadillo-Duran P."/>
            <person name="Bautista E.J."/>
            <person name="Rojas-Tapias D.F."/>
        </authorList>
    </citation>
    <scope>NUCLEOTIDE SEQUENCE [LARGE SCALE GENOMIC DNA]</scope>
    <source>
        <strain evidence="1 2">Ap18</strain>
    </source>
</reference>
<dbReference type="EMBL" id="JBJLSN010000093">
    <property type="protein sequence ID" value="MFL7905707.1"/>
    <property type="molecule type" value="Genomic_DNA"/>
</dbReference>
<proteinExistence type="predicted"/>
<accession>A0ABW8VGY5</accession>
<keyword evidence="2" id="KW-1185">Reference proteome</keyword>
<name>A0ABW8VGY5_9PROT</name>
<evidence type="ECO:0000313" key="2">
    <source>
        <dbReference type="Proteomes" id="UP001628281"/>
    </source>
</evidence>
<organism evidence="1 2">
    <name type="scientific">Azospirillum argentinense</name>
    <dbReference type="NCBI Taxonomy" id="2970906"/>
    <lineage>
        <taxon>Bacteria</taxon>
        <taxon>Pseudomonadati</taxon>
        <taxon>Pseudomonadota</taxon>
        <taxon>Alphaproteobacteria</taxon>
        <taxon>Rhodospirillales</taxon>
        <taxon>Azospirillaceae</taxon>
        <taxon>Azospirillum</taxon>
    </lineage>
</organism>
<gene>
    <name evidence="1" type="ORF">ACJ41P_31585</name>
</gene>
<dbReference type="Proteomes" id="UP001628281">
    <property type="component" value="Unassembled WGS sequence"/>
</dbReference>
<comment type="caution">
    <text evidence="1">The sequence shown here is derived from an EMBL/GenBank/DDBJ whole genome shotgun (WGS) entry which is preliminary data.</text>
</comment>
<sequence length="86" mass="9727">MSIEFLFQLGQLADEQPLGSGLVFGVERSTKVLFGVIRFQQFDRNLPPPVPHAVPLEEVCAQNDNPTWHIELAQFVAEKLFKGKDF</sequence>